<dbReference type="EMBL" id="QNRK01000014">
    <property type="protein sequence ID" value="RBP12242.1"/>
    <property type="molecule type" value="Genomic_DNA"/>
</dbReference>
<dbReference type="PROSITE" id="PS51186">
    <property type="entry name" value="GNAT"/>
    <property type="match status" value="1"/>
</dbReference>
<protein>
    <submittedName>
        <fullName evidence="2">Acetyltransferase (GNAT) family protein</fullName>
    </submittedName>
</protein>
<reference evidence="2 3" key="1">
    <citation type="submission" date="2018-06" db="EMBL/GenBank/DDBJ databases">
        <title>Genomic Encyclopedia of Type Strains, Phase IV (KMG-IV): sequencing the most valuable type-strain genomes for metagenomic binning, comparative biology and taxonomic classification.</title>
        <authorList>
            <person name="Goeker M."/>
        </authorList>
    </citation>
    <scope>NUCLEOTIDE SEQUENCE [LARGE SCALE GENOMIC DNA]</scope>
    <source>
        <strain evidence="2 3">DSM 24875</strain>
    </source>
</reference>
<dbReference type="SUPFAM" id="SSF55729">
    <property type="entry name" value="Acyl-CoA N-acyltransferases (Nat)"/>
    <property type="match status" value="1"/>
</dbReference>
<dbReference type="Pfam" id="PF00583">
    <property type="entry name" value="Acetyltransf_1"/>
    <property type="match status" value="1"/>
</dbReference>
<dbReference type="InterPro" id="IPR016181">
    <property type="entry name" value="Acyl_CoA_acyltransferase"/>
</dbReference>
<evidence type="ECO:0000313" key="2">
    <source>
        <dbReference type="EMBL" id="RBP12242.1"/>
    </source>
</evidence>
<keyword evidence="2" id="KW-0808">Transferase</keyword>
<dbReference type="OrthoDB" id="359414at2"/>
<sequence>MTTKPAKTDLDWRPLAEADLGDVDRIAAAAHTGLDERPAVFAEKLRLYPRGCLALDGPGGVLGYAFSHPWTLGDAPGLDAFLGALPASPDCLYLHDLALSKSARGRGAAGAAIARLAAIAAAEALAAMALVSVHGTGPYWAHAGFADERHPGLAAKLAAYGESARYMTRRLGAGG</sequence>
<dbReference type="InterPro" id="IPR000182">
    <property type="entry name" value="GNAT_dom"/>
</dbReference>
<evidence type="ECO:0000259" key="1">
    <source>
        <dbReference type="PROSITE" id="PS51186"/>
    </source>
</evidence>
<dbReference type="RefSeq" id="WP_113889874.1">
    <property type="nucleotide sequence ID" value="NZ_QNRK01000014.1"/>
</dbReference>
<gene>
    <name evidence="2" type="ORF">DFR50_11471</name>
</gene>
<name>A0A366FC46_9HYPH</name>
<comment type="caution">
    <text evidence="2">The sequence shown here is derived from an EMBL/GenBank/DDBJ whole genome shotgun (WGS) entry which is preliminary data.</text>
</comment>
<accession>A0A366FC46</accession>
<evidence type="ECO:0000313" key="3">
    <source>
        <dbReference type="Proteomes" id="UP000253529"/>
    </source>
</evidence>
<proteinExistence type="predicted"/>
<dbReference type="Proteomes" id="UP000253529">
    <property type="component" value="Unassembled WGS sequence"/>
</dbReference>
<dbReference type="GO" id="GO:0016747">
    <property type="term" value="F:acyltransferase activity, transferring groups other than amino-acyl groups"/>
    <property type="evidence" value="ECO:0007669"/>
    <property type="project" value="InterPro"/>
</dbReference>
<keyword evidence="3" id="KW-1185">Reference proteome</keyword>
<dbReference type="AlphaFoldDB" id="A0A366FC46"/>
<dbReference type="Gene3D" id="3.40.630.30">
    <property type="match status" value="1"/>
</dbReference>
<organism evidence="2 3">
    <name type="scientific">Roseiarcus fermentans</name>
    <dbReference type="NCBI Taxonomy" id="1473586"/>
    <lineage>
        <taxon>Bacteria</taxon>
        <taxon>Pseudomonadati</taxon>
        <taxon>Pseudomonadota</taxon>
        <taxon>Alphaproteobacteria</taxon>
        <taxon>Hyphomicrobiales</taxon>
        <taxon>Roseiarcaceae</taxon>
        <taxon>Roseiarcus</taxon>
    </lineage>
</organism>
<feature type="domain" description="N-acetyltransferase" evidence="1">
    <location>
        <begin position="10"/>
        <end position="172"/>
    </location>
</feature>